<feature type="transmembrane region" description="Helical" evidence="2">
    <location>
        <begin position="299"/>
        <end position="320"/>
    </location>
</feature>
<feature type="transmembrane region" description="Helical" evidence="2">
    <location>
        <begin position="805"/>
        <end position="826"/>
    </location>
</feature>
<evidence type="ECO:0000313" key="3">
    <source>
        <dbReference type="EMBL" id="TWT86746.1"/>
    </source>
</evidence>
<gene>
    <name evidence="3" type="ORF">Mal64_35760</name>
</gene>
<feature type="transmembrane region" description="Helical" evidence="2">
    <location>
        <begin position="367"/>
        <end position="391"/>
    </location>
</feature>
<feature type="region of interest" description="Disordered" evidence="1">
    <location>
        <begin position="1"/>
        <end position="26"/>
    </location>
</feature>
<evidence type="ECO:0000256" key="2">
    <source>
        <dbReference type="SAM" id="Phobius"/>
    </source>
</evidence>
<keyword evidence="2" id="KW-0812">Transmembrane</keyword>
<dbReference type="EMBL" id="SJPQ01000004">
    <property type="protein sequence ID" value="TWT86746.1"/>
    <property type="molecule type" value="Genomic_DNA"/>
</dbReference>
<feature type="compositionally biased region" description="Pro residues" evidence="1">
    <location>
        <begin position="1"/>
        <end position="12"/>
    </location>
</feature>
<evidence type="ECO:0000256" key="1">
    <source>
        <dbReference type="SAM" id="MobiDB-lite"/>
    </source>
</evidence>
<feature type="transmembrane region" description="Helical" evidence="2">
    <location>
        <begin position="572"/>
        <end position="590"/>
    </location>
</feature>
<feature type="transmembrane region" description="Helical" evidence="2">
    <location>
        <begin position="74"/>
        <end position="93"/>
    </location>
</feature>
<feature type="transmembrane region" description="Helical" evidence="2">
    <location>
        <begin position="654"/>
        <end position="676"/>
    </location>
</feature>
<accession>A0A5C5ZHP8</accession>
<evidence type="ECO:0000313" key="4">
    <source>
        <dbReference type="Proteomes" id="UP000315440"/>
    </source>
</evidence>
<dbReference type="AlphaFoldDB" id="A0A5C5ZHP8"/>
<feature type="transmembrane region" description="Helical" evidence="2">
    <location>
        <begin position="403"/>
        <end position="424"/>
    </location>
</feature>
<feature type="transmembrane region" description="Helical" evidence="2">
    <location>
        <begin position="597"/>
        <end position="620"/>
    </location>
</feature>
<feature type="transmembrane region" description="Helical" evidence="2">
    <location>
        <begin position="156"/>
        <end position="174"/>
    </location>
</feature>
<dbReference type="RefSeq" id="WP_146402779.1">
    <property type="nucleotide sequence ID" value="NZ_SJPQ01000004.1"/>
</dbReference>
<feature type="transmembrane region" description="Helical" evidence="2">
    <location>
        <begin position="444"/>
        <end position="466"/>
    </location>
</feature>
<feature type="transmembrane region" description="Helical" evidence="2">
    <location>
        <begin position="626"/>
        <end position="645"/>
    </location>
</feature>
<feature type="transmembrane region" description="Helical" evidence="2">
    <location>
        <begin position="779"/>
        <end position="799"/>
    </location>
</feature>
<feature type="transmembrane region" description="Helical" evidence="2">
    <location>
        <begin position="472"/>
        <end position="491"/>
    </location>
</feature>
<feature type="transmembrane region" description="Helical" evidence="2">
    <location>
        <begin position="46"/>
        <end position="68"/>
    </location>
</feature>
<feature type="transmembrane region" description="Helical" evidence="2">
    <location>
        <begin position="721"/>
        <end position="741"/>
    </location>
</feature>
<reference evidence="3 4" key="1">
    <citation type="submission" date="2019-02" db="EMBL/GenBank/DDBJ databases">
        <title>Deep-cultivation of Planctomycetes and their phenomic and genomic characterization uncovers novel biology.</title>
        <authorList>
            <person name="Wiegand S."/>
            <person name="Jogler M."/>
            <person name="Boedeker C."/>
            <person name="Pinto D."/>
            <person name="Vollmers J."/>
            <person name="Rivas-Marin E."/>
            <person name="Kohn T."/>
            <person name="Peeters S.H."/>
            <person name="Heuer A."/>
            <person name="Rast P."/>
            <person name="Oberbeckmann S."/>
            <person name="Bunk B."/>
            <person name="Jeske O."/>
            <person name="Meyerdierks A."/>
            <person name="Storesund J.E."/>
            <person name="Kallscheuer N."/>
            <person name="Luecker S."/>
            <person name="Lage O.M."/>
            <person name="Pohl T."/>
            <person name="Merkel B.J."/>
            <person name="Hornburger P."/>
            <person name="Mueller R.-W."/>
            <person name="Bruemmer F."/>
            <person name="Labrenz M."/>
            <person name="Spormann A.M."/>
            <person name="Op Den Camp H."/>
            <person name="Overmann J."/>
            <person name="Amann R."/>
            <person name="Jetten M.S.M."/>
            <person name="Mascher T."/>
            <person name="Medema M.H."/>
            <person name="Devos D.P."/>
            <person name="Kaster A.-K."/>
            <person name="Ovreas L."/>
            <person name="Rohde M."/>
            <person name="Galperin M.Y."/>
            <person name="Jogler C."/>
        </authorList>
    </citation>
    <scope>NUCLEOTIDE SEQUENCE [LARGE SCALE GENOMIC DNA]</scope>
    <source>
        <strain evidence="3 4">Mal64</strain>
    </source>
</reference>
<dbReference type="Proteomes" id="UP000315440">
    <property type="component" value="Unassembled WGS sequence"/>
</dbReference>
<keyword evidence="2" id="KW-1133">Transmembrane helix</keyword>
<feature type="transmembrane region" description="Helical" evidence="2">
    <location>
        <begin position="132"/>
        <end position="149"/>
    </location>
</feature>
<feature type="transmembrane region" description="Helical" evidence="2">
    <location>
        <begin position="266"/>
        <end position="287"/>
    </location>
</feature>
<comment type="caution">
    <text evidence="3">The sequence shown here is derived from an EMBL/GenBank/DDBJ whole genome shotgun (WGS) entry which is preliminary data.</text>
</comment>
<feature type="transmembrane region" description="Helical" evidence="2">
    <location>
        <begin position="326"/>
        <end position="346"/>
    </location>
</feature>
<keyword evidence="2" id="KW-0472">Membrane</keyword>
<feature type="transmembrane region" description="Helical" evidence="2">
    <location>
        <begin position="548"/>
        <end position="566"/>
    </location>
</feature>
<feature type="transmembrane region" description="Helical" evidence="2">
    <location>
        <begin position="222"/>
        <end position="246"/>
    </location>
</feature>
<name>A0A5C5ZHP8_9BACT</name>
<feature type="transmembrane region" description="Helical" evidence="2">
    <location>
        <begin position="522"/>
        <end position="541"/>
    </location>
</feature>
<sequence length="850" mass="87365">MTTSPGQPPEASLPPAQGAAVPPGDTAPSKAGLIQLLLDPRSLQTLMIAGGSLLTLGLVIWLVVIGVFNEPLHAALGLGAANLGLLVAGVAVADRTRYRIAGRGVAMLASLLLPLNLWFYDAQGLISLEGGGHLWLPALACCVAYAVVARVLKDSLFVYAFVGGVAMTGMLFLADAHVGHFWEVMAPSTLLVVLGAACVHAERLFPELTPREEDVAFTRGDFGLAFFRAGHAAMGAGLGLLLGGRLAGRFYETLFDGRGWFEVPDVATVGAAQLTAFGLALVGAYTYAYSRFALGGRRFLLFSMLSLFWSLVIGVDLLGIEFTESLFVGMLAVVSVGCYAATRLYASPRGETTEESANYVAADEAETLAPALRATGAACANVALVLVLLQLMRGLFVPEGGLLAFHLGLGYCLAGAATLAAQLLKAVDSKTEGPAGGRASVDRLVGPAFAAAMLVSGLAAVLPFAAVSGAGLVALQAAVPLALLAWGYTSVKQRDEAVFAAEGGAILMTTLTAPLLLAGPSVGVAVLAAATAAVFAIASTMSPRRAPALLAPVMTALAAWQLIAVYELGVHGPLLVASLLGVAAIAVDAFRPTGRLGVAGLGLTVLAAVGGALLAANRLVADEASAGLLGLLVSQAAIGFVGSWLTKDRRGRHLLLLSGGLGVIMAALTLNAVSVLSGVQRFELLVASVGAAILAAGHVGWWRENLGDPTQKRPTGVDLNLWIGSLLTSVPLCLGLLASRLMGDGLGEVWSALHNGGVVLVALAMLASGVLCRLRATSLTGGAMMALYLVSLVFLLHVPDELQNVAVYLMAGGAGLFGGAVLLSVYRDRLMELPGRIREGEGVFAVLKWR</sequence>
<organism evidence="3 4">
    <name type="scientific">Pseudobythopirellula maris</name>
    <dbReference type="NCBI Taxonomy" id="2527991"/>
    <lineage>
        <taxon>Bacteria</taxon>
        <taxon>Pseudomonadati</taxon>
        <taxon>Planctomycetota</taxon>
        <taxon>Planctomycetia</taxon>
        <taxon>Pirellulales</taxon>
        <taxon>Lacipirellulaceae</taxon>
        <taxon>Pseudobythopirellula</taxon>
    </lineage>
</organism>
<keyword evidence="4" id="KW-1185">Reference proteome</keyword>
<feature type="transmembrane region" description="Helical" evidence="2">
    <location>
        <begin position="100"/>
        <end position="120"/>
    </location>
</feature>
<dbReference type="OrthoDB" id="267417at2"/>
<protein>
    <submittedName>
        <fullName evidence="3">Uncharacterized protein</fullName>
    </submittedName>
</protein>
<feature type="transmembrane region" description="Helical" evidence="2">
    <location>
        <begin position="753"/>
        <end position="772"/>
    </location>
</feature>
<proteinExistence type="predicted"/>
<feature type="transmembrane region" description="Helical" evidence="2">
    <location>
        <begin position="682"/>
        <end position="701"/>
    </location>
</feature>